<dbReference type="Gene3D" id="1.20.120.330">
    <property type="entry name" value="Nucleotidyltransferases domain 2"/>
    <property type="match status" value="1"/>
</dbReference>
<reference evidence="3 4" key="1">
    <citation type="submission" date="2019-06" db="EMBL/GenBank/DDBJ databases">
        <title>Thermococcus indicus sp. nov., a Fe(III)-reducing hyperthermophilic archaeon isolated from the Onnuri vent field of the Central Indian Ocean ridge.</title>
        <authorList>
            <person name="Lim J.K."/>
            <person name="Kim Y.J."/>
            <person name="Kwon K.K."/>
        </authorList>
    </citation>
    <scope>NUCLEOTIDE SEQUENCE [LARGE SCALE GENOMIC DNA]</scope>
    <source>
        <strain evidence="3 4">IOH1</strain>
    </source>
</reference>
<evidence type="ECO:0000259" key="2">
    <source>
        <dbReference type="Pfam" id="PF05168"/>
    </source>
</evidence>
<dbReference type="PANTHER" id="PTHR36565">
    <property type="entry name" value="UPF0332 PROTEIN TM_1000"/>
    <property type="match status" value="1"/>
</dbReference>
<dbReference type="GeneID" id="40474588"/>
<accession>A0A4Y5SJR9</accession>
<dbReference type="PANTHER" id="PTHR36565:SF5">
    <property type="entry name" value="TOXIN MJ0605-RELATED"/>
    <property type="match status" value="1"/>
</dbReference>
<dbReference type="Pfam" id="PF05168">
    <property type="entry name" value="HEPN"/>
    <property type="match status" value="1"/>
</dbReference>
<dbReference type="OrthoDB" id="101012at2157"/>
<evidence type="ECO:0000313" key="4">
    <source>
        <dbReference type="Proteomes" id="UP000306007"/>
    </source>
</evidence>
<sequence>MVSEEVQILLKDAHESLNAAKILFERGFYRDAISRAYYAMFYAASALLRARGIVTKSHRGVIAKFGLEFVNTGVVEKYYAKALSLAETSREKADYDPTYRPSREEAESIVEDAEHFIERIEKALEEMK</sequence>
<organism evidence="3 4">
    <name type="scientific">Thermococcus indicus</name>
    <dbReference type="NCBI Taxonomy" id="2586643"/>
    <lineage>
        <taxon>Archaea</taxon>
        <taxon>Methanobacteriati</taxon>
        <taxon>Methanobacteriota</taxon>
        <taxon>Thermococci</taxon>
        <taxon>Thermococcales</taxon>
        <taxon>Thermococcaceae</taxon>
        <taxon>Thermococcus</taxon>
    </lineage>
</organism>
<dbReference type="AlphaFoldDB" id="A0A4Y5SJR9"/>
<feature type="domain" description="HEPN" evidence="2">
    <location>
        <begin position="7"/>
        <end position="122"/>
    </location>
</feature>
<proteinExistence type="inferred from homology"/>
<dbReference type="KEGG" id="tic:FH039_05350"/>
<evidence type="ECO:0000313" key="3">
    <source>
        <dbReference type="EMBL" id="QDA31138.1"/>
    </source>
</evidence>
<name>A0A4Y5SJR9_9EURY</name>
<keyword evidence="4" id="KW-1185">Reference proteome</keyword>
<dbReference type="InterPro" id="IPR007842">
    <property type="entry name" value="HEPN_dom"/>
</dbReference>
<dbReference type="RefSeq" id="WP_139680488.1">
    <property type="nucleotide sequence ID" value="NZ_CP040846.1"/>
</dbReference>
<dbReference type="Proteomes" id="UP000306007">
    <property type="component" value="Chromosome"/>
</dbReference>
<evidence type="ECO:0000256" key="1">
    <source>
        <dbReference type="ARBA" id="ARBA00038248"/>
    </source>
</evidence>
<protein>
    <submittedName>
        <fullName evidence="3">HEPN domain-containing protein</fullName>
    </submittedName>
</protein>
<dbReference type="EMBL" id="CP040846">
    <property type="protein sequence ID" value="QDA31138.1"/>
    <property type="molecule type" value="Genomic_DNA"/>
</dbReference>
<comment type="similarity">
    <text evidence="1">Belongs to the UPF0332 family.</text>
</comment>
<gene>
    <name evidence="3" type="ORF">FH039_05350</name>
</gene>
<dbReference type="InterPro" id="IPR052226">
    <property type="entry name" value="UPF0332_toxin"/>
</dbReference>